<dbReference type="EMBL" id="JBAMMX010000010">
    <property type="protein sequence ID" value="KAK6932837.1"/>
    <property type="molecule type" value="Genomic_DNA"/>
</dbReference>
<evidence type="ECO:0000313" key="5">
    <source>
        <dbReference type="EMBL" id="KAK6932837.1"/>
    </source>
</evidence>
<dbReference type="InterPro" id="IPR046350">
    <property type="entry name" value="Cystatin_sf"/>
</dbReference>
<accession>A0AAN8ZCJ6</accession>
<protein>
    <submittedName>
        <fullName evidence="5">Cystatin domain</fullName>
    </submittedName>
</protein>
<organism evidence="5 6">
    <name type="scientific">Dillenia turbinata</name>
    <dbReference type="NCBI Taxonomy" id="194707"/>
    <lineage>
        <taxon>Eukaryota</taxon>
        <taxon>Viridiplantae</taxon>
        <taxon>Streptophyta</taxon>
        <taxon>Embryophyta</taxon>
        <taxon>Tracheophyta</taxon>
        <taxon>Spermatophyta</taxon>
        <taxon>Magnoliopsida</taxon>
        <taxon>eudicotyledons</taxon>
        <taxon>Gunneridae</taxon>
        <taxon>Pentapetalae</taxon>
        <taxon>Dilleniales</taxon>
        <taxon>Dilleniaceae</taxon>
        <taxon>Dillenia</taxon>
    </lineage>
</organism>
<comment type="caution">
    <text evidence="5">The sequence shown here is derived from an EMBL/GenBank/DDBJ whole genome shotgun (WGS) entry which is preliminary data.</text>
</comment>
<gene>
    <name evidence="5" type="ORF">RJ641_002461</name>
</gene>
<keyword evidence="1" id="KW-0646">Protease inhibitor</keyword>
<dbReference type="SUPFAM" id="SSF54403">
    <property type="entry name" value="Cystatin/monellin"/>
    <property type="match status" value="1"/>
</dbReference>
<evidence type="ECO:0000259" key="4">
    <source>
        <dbReference type="Pfam" id="PF16845"/>
    </source>
</evidence>
<dbReference type="PANTHER" id="PTHR47364">
    <property type="entry name" value="CYSTEINE PROTEINASE INHIBITOR 5"/>
    <property type="match status" value="1"/>
</dbReference>
<feature type="domain" description="Cystatin" evidence="4">
    <location>
        <begin position="33"/>
        <end position="110"/>
    </location>
</feature>
<proteinExistence type="predicted"/>
<dbReference type="PANTHER" id="PTHR47364:SF2">
    <property type="entry name" value="CYSTEINE PROTEINASE INHIBITOR 5"/>
    <property type="match status" value="1"/>
</dbReference>
<dbReference type="InterPro" id="IPR000010">
    <property type="entry name" value="Cystatin_dom"/>
</dbReference>
<keyword evidence="3" id="KW-0732">Signal</keyword>
<keyword evidence="6" id="KW-1185">Reference proteome</keyword>
<dbReference type="GO" id="GO:0004869">
    <property type="term" value="F:cysteine-type endopeptidase inhibitor activity"/>
    <property type="evidence" value="ECO:0007669"/>
    <property type="project" value="UniProtKB-KW"/>
</dbReference>
<dbReference type="Proteomes" id="UP001370490">
    <property type="component" value="Unassembled WGS sequence"/>
</dbReference>
<feature type="chain" id="PRO_5042830137" evidence="3">
    <location>
        <begin position="27"/>
        <end position="147"/>
    </location>
</feature>
<evidence type="ECO:0000256" key="3">
    <source>
        <dbReference type="SAM" id="SignalP"/>
    </source>
</evidence>
<evidence type="ECO:0000256" key="2">
    <source>
        <dbReference type="ARBA" id="ARBA00022704"/>
    </source>
</evidence>
<reference evidence="5 6" key="1">
    <citation type="submission" date="2023-12" db="EMBL/GenBank/DDBJ databases">
        <title>A high-quality genome assembly for Dillenia turbinata (Dilleniales).</title>
        <authorList>
            <person name="Chanderbali A."/>
        </authorList>
    </citation>
    <scope>NUCLEOTIDE SEQUENCE [LARGE SCALE GENOMIC DNA]</scope>
    <source>
        <strain evidence="5">LSX21</strain>
        <tissue evidence="5">Leaf</tissue>
    </source>
</reference>
<dbReference type="AlphaFoldDB" id="A0AAN8ZCJ6"/>
<sequence length="147" mass="16738">MEKIQVFSLLLLYVLLWHVASGAVAAANPIDPTDTYVIDIAEFAIKEYNKKSVTNLDFEYVIHGSKELGVKTVDYRLVIAAKEWDTRKYCDVHVVEKLPNYSPRDLLTFKFIEEVPQPPVPTPVTGQRINSMEHLEVSCSKLSQKRS</sequence>
<dbReference type="Pfam" id="PF16845">
    <property type="entry name" value="SQAPI"/>
    <property type="match status" value="1"/>
</dbReference>
<keyword evidence="2" id="KW-0789">Thiol protease inhibitor</keyword>
<evidence type="ECO:0000313" key="6">
    <source>
        <dbReference type="Proteomes" id="UP001370490"/>
    </source>
</evidence>
<feature type="signal peptide" evidence="3">
    <location>
        <begin position="1"/>
        <end position="26"/>
    </location>
</feature>
<name>A0AAN8ZCJ6_9MAGN</name>
<dbReference type="Gene3D" id="3.10.450.10">
    <property type="match status" value="1"/>
</dbReference>
<evidence type="ECO:0000256" key="1">
    <source>
        <dbReference type="ARBA" id="ARBA00022690"/>
    </source>
</evidence>